<comment type="catalytic activity">
    <reaction evidence="5">
        <text>7-aminomethyl-7-carbaguanine + 2 NADP(+) = 7-cyano-7-carbaguanine + 2 NADPH + 3 H(+)</text>
        <dbReference type="Rhea" id="RHEA:13409"/>
        <dbReference type="ChEBI" id="CHEBI:15378"/>
        <dbReference type="ChEBI" id="CHEBI:45075"/>
        <dbReference type="ChEBI" id="CHEBI:57783"/>
        <dbReference type="ChEBI" id="CHEBI:58349"/>
        <dbReference type="ChEBI" id="CHEBI:58703"/>
        <dbReference type="EC" id="1.7.1.13"/>
    </reaction>
</comment>
<keyword evidence="1 5" id="KW-0963">Cytoplasm</keyword>
<name>A0A928DRM6_9BACT</name>
<evidence type="ECO:0000256" key="1">
    <source>
        <dbReference type="ARBA" id="ARBA00022490"/>
    </source>
</evidence>
<gene>
    <name evidence="5 6" type="primary">queF</name>
    <name evidence="6" type="ORF">E7027_04780</name>
</gene>
<keyword evidence="4 5" id="KW-0560">Oxidoreductase</keyword>
<dbReference type="PANTHER" id="PTHR34354">
    <property type="entry name" value="NADPH-DEPENDENT 7-CYANO-7-DEAZAGUANINE REDUCTASE"/>
    <property type="match status" value="1"/>
</dbReference>
<dbReference type="SUPFAM" id="SSF55620">
    <property type="entry name" value="Tetrahydrobiopterin biosynthesis enzymes-like"/>
    <property type="match status" value="1"/>
</dbReference>
<dbReference type="Proteomes" id="UP000725649">
    <property type="component" value="Unassembled WGS sequence"/>
</dbReference>
<dbReference type="InterPro" id="IPR050084">
    <property type="entry name" value="NADPH_dep_7-cyano-7-deazaG_red"/>
</dbReference>
<comment type="subcellular location">
    <subcellularLocation>
        <location evidence="5">Cytoplasm</location>
    </subcellularLocation>
</comment>
<dbReference type="Pfam" id="PF14489">
    <property type="entry name" value="QueF"/>
    <property type="match status" value="1"/>
</dbReference>
<feature type="active site" description="Thioimide intermediate" evidence="5">
    <location>
        <position position="50"/>
    </location>
</feature>
<dbReference type="EC" id="1.7.1.13" evidence="5"/>
<dbReference type="EMBL" id="SUVG01000005">
    <property type="protein sequence ID" value="MBE6421427.1"/>
    <property type="molecule type" value="Genomic_DNA"/>
</dbReference>
<comment type="function">
    <text evidence="5">Catalyzes the NADPH-dependent reduction of 7-cyano-7-deazaguanine (preQ0) to 7-aminomethyl-7-deazaguanine (preQ1).</text>
</comment>
<feature type="binding site" evidence="5">
    <location>
        <begin position="91"/>
        <end position="92"/>
    </location>
    <ligand>
        <name>substrate</name>
    </ligand>
</feature>
<feature type="binding site" evidence="5">
    <location>
        <begin position="72"/>
        <end position="74"/>
    </location>
    <ligand>
        <name>substrate</name>
    </ligand>
</feature>
<dbReference type="GO" id="GO:0005737">
    <property type="term" value="C:cytoplasm"/>
    <property type="evidence" value="ECO:0007669"/>
    <property type="project" value="UniProtKB-SubCell"/>
</dbReference>
<organism evidence="6 7">
    <name type="scientific">Candidatus Avelusimicrobium gallicola</name>
    <dbReference type="NCBI Taxonomy" id="2562704"/>
    <lineage>
        <taxon>Bacteria</taxon>
        <taxon>Pseudomonadati</taxon>
        <taxon>Elusimicrobiota</taxon>
        <taxon>Elusimicrobia</taxon>
        <taxon>Elusimicrobiales</taxon>
        <taxon>Elusimicrobiaceae</taxon>
        <taxon>Candidatus Avelusimicrobium</taxon>
    </lineage>
</organism>
<dbReference type="InterPro" id="IPR029500">
    <property type="entry name" value="QueF"/>
</dbReference>
<dbReference type="GO" id="GO:0008616">
    <property type="term" value="P:tRNA queuosine(34) biosynthetic process"/>
    <property type="evidence" value="ECO:0007669"/>
    <property type="project" value="UniProtKB-UniRule"/>
</dbReference>
<dbReference type="AlphaFoldDB" id="A0A928DRM6"/>
<evidence type="ECO:0000313" key="7">
    <source>
        <dbReference type="Proteomes" id="UP000725649"/>
    </source>
</evidence>
<dbReference type="PIRSF" id="PIRSF027377">
    <property type="entry name" value="Nitrile_oxidored_QueF"/>
    <property type="match status" value="1"/>
</dbReference>
<dbReference type="InterPro" id="IPR016856">
    <property type="entry name" value="QueF_type1"/>
</dbReference>
<dbReference type="GO" id="GO:0033739">
    <property type="term" value="F:preQ1 synthase activity"/>
    <property type="evidence" value="ECO:0007669"/>
    <property type="project" value="UniProtKB-UniRule"/>
</dbReference>
<comment type="similarity">
    <text evidence="5">Belongs to the GTP cyclohydrolase I family. QueF type 1 subfamily.</text>
</comment>
<keyword evidence="3 5" id="KW-0521">NADP</keyword>
<dbReference type="Gene3D" id="3.30.1130.10">
    <property type="match status" value="1"/>
</dbReference>
<keyword evidence="2 5" id="KW-0671">Queuosine biosynthesis</keyword>
<comment type="pathway">
    <text evidence="5">tRNA modification; tRNA-queuosine biosynthesis.</text>
</comment>
<dbReference type="NCBIfam" id="TIGR03139">
    <property type="entry name" value="QueF-II"/>
    <property type="match status" value="1"/>
</dbReference>
<evidence type="ECO:0000256" key="3">
    <source>
        <dbReference type="ARBA" id="ARBA00022857"/>
    </source>
</evidence>
<protein>
    <recommendedName>
        <fullName evidence="5">NADPH-dependent 7-cyano-7-deazaguanine reductase</fullName>
        <ecNumber evidence="5">1.7.1.13</ecNumber>
    </recommendedName>
    <alternativeName>
        <fullName evidence="5">7-cyano-7-carbaguanine reductase</fullName>
    </alternativeName>
    <alternativeName>
        <fullName evidence="5">NADPH-dependent nitrile oxidoreductase</fullName>
    </alternativeName>
    <alternativeName>
        <fullName evidence="5">PreQ(0) reductase</fullName>
    </alternativeName>
</protein>
<dbReference type="InterPro" id="IPR043133">
    <property type="entry name" value="GTP-CH-I_C/QueF"/>
</dbReference>
<reference evidence="6" key="1">
    <citation type="submission" date="2019-04" db="EMBL/GenBank/DDBJ databases">
        <title>Evolution of Biomass-Degrading Anaerobic Consortia Revealed by Metagenomics.</title>
        <authorList>
            <person name="Peng X."/>
        </authorList>
    </citation>
    <scope>NUCLEOTIDE SEQUENCE</scope>
    <source>
        <strain evidence="6">SIG66</strain>
    </source>
</reference>
<evidence type="ECO:0000256" key="5">
    <source>
        <dbReference type="HAMAP-Rule" id="MF_00818"/>
    </source>
</evidence>
<accession>A0A928DRM6</accession>
<dbReference type="PANTHER" id="PTHR34354:SF1">
    <property type="entry name" value="NADPH-DEPENDENT 7-CYANO-7-DEAZAGUANINE REDUCTASE"/>
    <property type="match status" value="1"/>
</dbReference>
<evidence type="ECO:0000256" key="4">
    <source>
        <dbReference type="ARBA" id="ARBA00023002"/>
    </source>
</evidence>
<evidence type="ECO:0000256" key="2">
    <source>
        <dbReference type="ARBA" id="ARBA00022785"/>
    </source>
</evidence>
<evidence type="ECO:0000313" key="6">
    <source>
        <dbReference type="EMBL" id="MBE6421427.1"/>
    </source>
</evidence>
<dbReference type="HAMAP" id="MF_00818">
    <property type="entry name" value="QueF_type1"/>
    <property type="match status" value="1"/>
</dbReference>
<sequence length="133" mass="15272">MSTHDIDFGYTSDHARKNADVVLPEIQCWPNQYKRDYDIKIELPEFTSVCPKTGLPDFGVITIEYIPDELCLELKSLKYYLLEYRDMGIFMENIANKILDDVVKACKPKKATVTGVFTPRGGLRSVITARYEK</sequence>
<feature type="active site" description="Proton donor" evidence="5">
    <location>
        <position position="57"/>
    </location>
</feature>
<comment type="caution">
    <text evidence="6">The sequence shown here is derived from an EMBL/GenBank/DDBJ whole genome shotgun (WGS) entry which is preliminary data.</text>
</comment>
<proteinExistence type="inferred from homology"/>